<protein>
    <submittedName>
        <fullName evidence="1">DUF2750 domain-containing protein</fullName>
    </submittedName>
</protein>
<gene>
    <name evidence="2" type="ORF">A0131_11870</name>
    <name evidence="1" type="ORF">K8V85_05665</name>
</gene>
<evidence type="ECO:0000313" key="2">
    <source>
        <dbReference type="EMBL" id="KYH13020.1"/>
    </source>
</evidence>
<name>A0A151A1I9_9STAP</name>
<dbReference type="AlphaFoldDB" id="A0A151A1I9"/>
<evidence type="ECO:0000313" key="3">
    <source>
        <dbReference type="Proteomes" id="UP000075418"/>
    </source>
</evidence>
<dbReference type="RefSeq" id="WP_061855719.1">
    <property type="nucleotide sequence ID" value="NZ_DYVT01000060.1"/>
</dbReference>
<dbReference type="Proteomes" id="UP000075418">
    <property type="component" value="Unassembled WGS sequence"/>
</dbReference>
<sequence>MSYKTKEFYQDILVTEKIYLATKKGKIIKQDILGKNVIAIWTRKDVAEQYLSKLNVEYDELKTLDIDKFVTYEMDEIFKAHEEVIINPTSNNDGELVEIEACTDELMSDLDNIRIKEFNNTIAKSDSVYGLSSQNKQQFILISDDEHEKPNIMPVWSVKKQAEKVRDEDFEECDIIEVEGEVFADWLDVLRDDDKAVAIDLKPGVIGTVTSAQVLSNKLTI</sequence>
<reference evidence="2 3" key="1">
    <citation type="submission" date="2016-02" db="EMBL/GenBank/DDBJ databases">
        <title>Draft genome sequence of hydrocarbon degrading Staphylococcus saprophyticus Strain CNV2, isolated from crude-oil contaminated soil from Noonmati Oil Refinery, Guwahati, Assam, India.</title>
        <authorList>
            <person name="Mukherjee A."/>
            <person name="Chettri B."/>
            <person name="Langpoklakpam J."/>
            <person name="Singh A.K."/>
            <person name="Chattopadhyay D.J."/>
        </authorList>
    </citation>
    <scope>NUCLEOTIDE SEQUENCE [LARGE SCALE GENOMIC DNA]</scope>
    <source>
        <strain evidence="2 3">CNV2</strain>
    </source>
</reference>
<reference evidence="1" key="3">
    <citation type="submission" date="2021-09" db="EMBL/GenBank/DDBJ databases">
        <authorList>
            <person name="Gilroy R."/>
        </authorList>
    </citation>
    <scope>NUCLEOTIDE SEQUENCE</scope>
    <source>
        <strain evidence="1">CHK149-3286</strain>
    </source>
</reference>
<dbReference type="EMBL" id="DYVT01000060">
    <property type="protein sequence ID" value="HJF67781.1"/>
    <property type="molecule type" value="Genomic_DNA"/>
</dbReference>
<reference evidence="1" key="2">
    <citation type="journal article" date="2021" name="PeerJ">
        <title>Extensive microbial diversity within the chicken gut microbiome revealed by metagenomics and culture.</title>
        <authorList>
            <person name="Gilroy R."/>
            <person name="Ravi A."/>
            <person name="Getino M."/>
            <person name="Pursley I."/>
            <person name="Horton D.L."/>
            <person name="Alikhan N.F."/>
            <person name="Baker D."/>
            <person name="Gharbi K."/>
            <person name="Hall N."/>
            <person name="Watson M."/>
            <person name="Adriaenssens E.M."/>
            <person name="Foster-Nyarko E."/>
            <person name="Jarju S."/>
            <person name="Secka A."/>
            <person name="Antonio M."/>
            <person name="Oren A."/>
            <person name="Chaudhuri R.R."/>
            <person name="La Ragione R."/>
            <person name="Hildebrand F."/>
            <person name="Pallen M.J."/>
        </authorList>
    </citation>
    <scope>NUCLEOTIDE SEQUENCE</scope>
    <source>
        <strain evidence="1">CHK149-3286</strain>
    </source>
</reference>
<dbReference type="Proteomes" id="UP000706163">
    <property type="component" value="Unassembled WGS sequence"/>
</dbReference>
<evidence type="ECO:0000313" key="1">
    <source>
        <dbReference type="EMBL" id="HJF67781.1"/>
    </source>
</evidence>
<dbReference type="Pfam" id="PF11042">
    <property type="entry name" value="DUF2750"/>
    <property type="match status" value="1"/>
</dbReference>
<comment type="caution">
    <text evidence="2">The sequence shown here is derived from an EMBL/GenBank/DDBJ whole genome shotgun (WGS) entry which is preliminary data.</text>
</comment>
<accession>A0A151A1I9</accession>
<dbReference type="EMBL" id="LUGM01000005">
    <property type="protein sequence ID" value="KYH13020.1"/>
    <property type="molecule type" value="Genomic_DNA"/>
</dbReference>
<organism evidence="2 3">
    <name type="scientific">Staphylococcus kloosii</name>
    <dbReference type="NCBI Taxonomy" id="29384"/>
    <lineage>
        <taxon>Bacteria</taxon>
        <taxon>Bacillati</taxon>
        <taxon>Bacillota</taxon>
        <taxon>Bacilli</taxon>
        <taxon>Bacillales</taxon>
        <taxon>Staphylococcaceae</taxon>
        <taxon>Staphylococcus</taxon>
    </lineage>
</organism>
<proteinExistence type="predicted"/>
<dbReference type="InterPro" id="IPR021284">
    <property type="entry name" value="DUF2750"/>
</dbReference>